<dbReference type="EMBL" id="JBBGZA010000001">
    <property type="protein sequence ID" value="MEJ5096056.1"/>
    <property type="molecule type" value="Genomic_DNA"/>
</dbReference>
<name>A0ABU8Q967_9SPHN</name>
<evidence type="ECO:0000313" key="1">
    <source>
        <dbReference type="EMBL" id="MEJ5092948.1"/>
    </source>
</evidence>
<keyword evidence="3" id="KW-1185">Reference proteome</keyword>
<sequence>MSRWRTTGGDVSEGHGLWCQRINPMADPALRMQVARDRITFPV</sequence>
<proteinExistence type="predicted"/>
<protein>
    <submittedName>
        <fullName evidence="2">Uncharacterized protein</fullName>
    </submittedName>
</protein>
<dbReference type="EMBL" id="JBBGZA010000001">
    <property type="protein sequence ID" value="MEJ5092948.1"/>
    <property type="molecule type" value="Genomic_DNA"/>
</dbReference>
<organism evidence="2 3">
    <name type="scientific">Sphingomonas molluscorum</name>
    <dbReference type="NCBI Taxonomy" id="418184"/>
    <lineage>
        <taxon>Bacteria</taxon>
        <taxon>Pseudomonadati</taxon>
        <taxon>Pseudomonadota</taxon>
        <taxon>Alphaproteobacteria</taxon>
        <taxon>Sphingomonadales</taxon>
        <taxon>Sphingomonadaceae</taxon>
        <taxon>Sphingomonas</taxon>
    </lineage>
</organism>
<evidence type="ECO:0000313" key="2">
    <source>
        <dbReference type="EMBL" id="MEJ5096056.1"/>
    </source>
</evidence>
<evidence type="ECO:0000313" key="3">
    <source>
        <dbReference type="Proteomes" id="UP001380365"/>
    </source>
</evidence>
<dbReference type="Proteomes" id="UP001380365">
    <property type="component" value="Unassembled WGS sequence"/>
</dbReference>
<comment type="caution">
    <text evidence="2">The sequence shown here is derived from an EMBL/GenBank/DDBJ whole genome shotgun (WGS) entry which is preliminary data.</text>
</comment>
<accession>A0ABU8Q967</accession>
<reference evidence="2 3" key="1">
    <citation type="submission" date="2023-12" db="EMBL/GenBank/DDBJ databases">
        <title>Gut-associated functions are favored during microbiome assembly across C. elegans life.</title>
        <authorList>
            <person name="Zimmermann J."/>
        </authorList>
    </citation>
    <scope>NUCLEOTIDE SEQUENCE [LARGE SCALE GENOMIC DNA]</scope>
    <source>
        <strain evidence="2 3">JUb134</strain>
    </source>
</reference>
<dbReference type="RefSeq" id="WP_274611200.1">
    <property type="nucleotide sequence ID" value="NZ_JBBGZA010000001.1"/>
</dbReference>
<gene>
    <name evidence="1" type="ORF">WH159_00040</name>
    <name evidence="2" type="ORF">WH159_16125</name>
</gene>